<organism evidence="2 3">
    <name type="scientific">Escallonia herrerae</name>
    <dbReference type="NCBI Taxonomy" id="1293975"/>
    <lineage>
        <taxon>Eukaryota</taxon>
        <taxon>Viridiplantae</taxon>
        <taxon>Streptophyta</taxon>
        <taxon>Embryophyta</taxon>
        <taxon>Tracheophyta</taxon>
        <taxon>Spermatophyta</taxon>
        <taxon>Magnoliopsida</taxon>
        <taxon>eudicotyledons</taxon>
        <taxon>Gunneridae</taxon>
        <taxon>Pentapetalae</taxon>
        <taxon>asterids</taxon>
        <taxon>campanulids</taxon>
        <taxon>Escalloniales</taxon>
        <taxon>Escalloniaceae</taxon>
        <taxon>Escallonia</taxon>
    </lineage>
</organism>
<feature type="compositionally biased region" description="Gly residues" evidence="1">
    <location>
        <begin position="114"/>
        <end position="127"/>
    </location>
</feature>
<feature type="compositionally biased region" description="Polar residues" evidence="1">
    <location>
        <begin position="187"/>
        <end position="207"/>
    </location>
</feature>
<accession>A0AA88WFB9</accession>
<evidence type="ECO:0000256" key="1">
    <source>
        <dbReference type="SAM" id="MobiDB-lite"/>
    </source>
</evidence>
<name>A0AA88WFB9_9ASTE</name>
<dbReference type="EMBL" id="JAVXUP010000530">
    <property type="protein sequence ID" value="KAK3025794.1"/>
    <property type="molecule type" value="Genomic_DNA"/>
</dbReference>
<proteinExistence type="predicted"/>
<dbReference type="Proteomes" id="UP001188597">
    <property type="component" value="Unassembled WGS sequence"/>
</dbReference>
<feature type="compositionally biased region" description="Acidic residues" evidence="1">
    <location>
        <begin position="101"/>
        <end position="113"/>
    </location>
</feature>
<reference evidence="2" key="1">
    <citation type="submission" date="2022-12" db="EMBL/GenBank/DDBJ databases">
        <title>Draft genome assemblies for two species of Escallonia (Escalloniales).</title>
        <authorList>
            <person name="Chanderbali A."/>
            <person name="Dervinis C."/>
            <person name="Anghel I."/>
            <person name="Soltis D."/>
            <person name="Soltis P."/>
            <person name="Zapata F."/>
        </authorList>
    </citation>
    <scope>NUCLEOTIDE SEQUENCE</scope>
    <source>
        <strain evidence="2">UCBG64.0493</strain>
        <tissue evidence="2">Leaf</tissue>
    </source>
</reference>
<gene>
    <name evidence="2" type="ORF">RJ639_041467</name>
</gene>
<feature type="compositionally biased region" description="Gly residues" evidence="1">
    <location>
        <begin position="139"/>
        <end position="155"/>
    </location>
</feature>
<keyword evidence="3" id="KW-1185">Reference proteome</keyword>
<feature type="region of interest" description="Disordered" evidence="1">
    <location>
        <begin position="177"/>
        <end position="207"/>
    </location>
</feature>
<evidence type="ECO:0000313" key="2">
    <source>
        <dbReference type="EMBL" id="KAK3025794.1"/>
    </source>
</evidence>
<comment type="caution">
    <text evidence="2">The sequence shown here is derived from an EMBL/GenBank/DDBJ whole genome shotgun (WGS) entry which is preliminary data.</text>
</comment>
<feature type="region of interest" description="Disordered" evidence="1">
    <location>
        <begin position="100"/>
        <end position="157"/>
    </location>
</feature>
<feature type="compositionally biased region" description="Low complexity" evidence="1">
    <location>
        <begin position="128"/>
        <end position="138"/>
    </location>
</feature>
<evidence type="ECO:0000313" key="3">
    <source>
        <dbReference type="Proteomes" id="UP001188597"/>
    </source>
</evidence>
<sequence length="227" mass="23441">MLVPRLDPVLQTERKVLWKLPQLPQFPPHLHHELLEVVDPGQELVLDRVGEEVRVLVEERDADRGLQEVEGGAEAGVDGGGEEARAAVEGAAEVTAVEAGLAEEEGEDGEEGDGGGGEEVGAHGGGAADVVRGEAGVAVEGGDGGPDGGGGGGEDWGIAVGAQFDELWKEAERTKALGRKRAPFSSDELSTSTSFGVQSESSPTSKAFVMSPTSIVPSFTTSSSLTW</sequence>
<protein>
    <submittedName>
        <fullName evidence="2">Uncharacterized protein</fullName>
    </submittedName>
</protein>
<dbReference type="AlphaFoldDB" id="A0AA88WFB9"/>